<evidence type="ECO:0000256" key="4">
    <source>
        <dbReference type="ARBA" id="ARBA00022692"/>
    </source>
</evidence>
<accession>A0A0D6EP05</accession>
<evidence type="ECO:0000313" key="11">
    <source>
        <dbReference type="EMBL" id="CEQ41782.1"/>
    </source>
</evidence>
<feature type="chain" id="PRO_5005115025" description="Dolichyl-diphosphooligosaccharide--protein glycosyltransferase subunit WBP1" evidence="8">
    <location>
        <begin position="19"/>
        <end position="428"/>
    </location>
</feature>
<keyword evidence="6 8" id="KW-1133">Transmembrane helix</keyword>
<feature type="signal peptide" evidence="8">
    <location>
        <begin position="1"/>
        <end position="18"/>
    </location>
</feature>
<dbReference type="PANTHER" id="PTHR10830:SF0">
    <property type="entry name" value="DOLICHYL-DIPHOSPHOOLIGOSACCHARIDE--PROTEIN GLYCOSYLTRANSFERASE 48 KDA SUBUNIT"/>
    <property type="match status" value="1"/>
</dbReference>
<dbReference type="PANTHER" id="PTHR10830">
    <property type="entry name" value="DOLICHYL-DIPHOSPHOOLIGOSACCHARIDE--PROTEIN GLYCOSYLTRANSFERASE 48 KDA SUBUNIT"/>
    <property type="match status" value="1"/>
</dbReference>
<keyword evidence="4 8" id="KW-0812">Transmembrane</keyword>
<evidence type="ECO:0000256" key="1">
    <source>
        <dbReference type="ARBA" id="ARBA00004479"/>
    </source>
</evidence>
<feature type="transmembrane region" description="Helical" evidence="8">
    <location>
        <begin position="406"/>
        <end position="426"/>
    </location>
</feature>
<keyword evidence="5 8" id="KW-0256">Endoplasmic reticulum</keyword>
<sequence length="428" mass="46193">MMLVASLLLPVLLHIALSEALSTAGTSLGSVLAVVESPSSTPAFSSFWQSVEDRGYELRVRSYEDAASELRQQGNTLDHLIVFASSVKKLSPQSLYRLVETGTNLLVALPPSASESWRDFGREFEVDTDDRGSQIIDHFSYDVAFDDGSHSTIVIPLAAAPDPFVSAATRAGPPILYRGAAHAIGRLPLLTPILHALSTSYSSDPDSAVEDVRLAGTAACLVTAFQARNNARVTFVGSTDIFTDTLINAPVELPGSAASLLATHSPTHSVQSSYPQSGNLAFLEDLTRWTFHETGVIHATAVEHRSAGEAINPSSYRVGDELSYAIDIASSGTYPADDFQLEAAETSGQTARYEANFTIPDRHGVFTMRVDHRRPGWTNVEARTVVSVTPPRHDEYDRFIQGALPYYGGALSVSAAFVMFVVLWTLQS</sequence>
<keyword evidence="12" id="KW-1185">Reference proteome</keyword>
<dbReference type="GO" id="GO:0008250">
    <property type="term" value="C:oligosaccharyltransferase complex"/>
    <property type="evidence" value="ECO:0007669"/>
    <property type="project" value="TreeGrafter"/>
</dbReference>
<organism evidence="11 12">
    <name type="scientific">Sporidiobolus salmonicolor</name>
    <name type="common">Yeast-like fungus</name>
    <name type="synonym">Sporobolomyces salmonicolor</name>
    <dbReference type="NCBI Taxonomy" id="5005"/>
    <lineage>
        <taxon>Eukaryota</taxon>
        <taxon>Fungi</taxon>
        <taxon>Dikarya</taxon>
        <taxon>Basidiomycota</taxon>
        <taxon>Pucciniomycotina</taxon>
        <taxon>Microbotryomycetes</taxon>
        <taxon>Sporidiobolales</taxon>
        <taxon>Sporidiobolaceae</taxon>
        <taxon>Sporobolomyces</taxon>
    </lineage>
</organism>
<evidence type="ECO:0000256" key="2">
    <source>
        <dbReference type="ARBA" id="ARBA00004922"/>
    </source>
</evidence>
<feature type="domain" description="OST48 N-terminal" evidence="9">
    <location>
        <begin position="31"/>
        <end position="290"/>
    </location>
</feature>
<dbReference type="Pfam" id="PF23358">
    <property type="entry name" value="OST48_MD"/>
    <property type="match status" value="1"/>
</dbReference>
<dbReference type="Proteomes" id="UP000243876">
    <property type="component" value="Unassembled WGS sequence"/>
</dbReference>
<evidence type="ECO:0000256" key="5">
    <source>
        <dbReference type="ARBA" id="ARBA00022824"/>
    </source>
</evidence>
<dbReference type="GO" id="GO:0018279">
    <property type="term" value="P:protein N-linked glycosylation via asparagine"/>
    <property type="evidence" value="ECO:0007669"/>
    <property type="project" value="UniProtKB-UniRule"/>
</dbReference>
<feature type="non-terminal residue" evidence="11">
    <location>
        <position position="1"/>
    </location>
</feature>
<dbReference type="InterPro" id="IPR005013">
    <property type="entry name" value="DDOST_48_kDa_subunit"/>
</dbReference>
<proteinExistence type="inferred from homology"/>
<feature type="domain" description="OST48 middle" evidence="10">
    <location>
        <begin position="308"/>
        <end position="426"/>
    </location>
</feature>
<comment type="function">
    <text evidence="8">Subunit of the oligosaccharyl transferase (OST) complex that catalyzes the initial transfer of a defined glycan (Glc(3)Man(9)GlcNAc(2) in eukaryotes) from the lipid carrier dolichol-pyrophosphate to an asparagine residue within an Asn-X-Ser/Thr consensus motif in nascent polypeptide chains, the first step in protein N-glycosylation. N-glycosylation occurs cotranslationally and the complex associates with the Sec61 complex at the channel-forming translocon complex that mediates protein translocation across the endoplasmic reticulum (ER).</text>
</comment>
<comment type="pathway">
    <text evidence="2 8">Protein modification; protein glycosylation.</text>
</comment>
<comment type="subcellular location">
    <subcellularLocation>
        <location evidence="8">Endoplasmic reticulum membrane</location>
        <topology evidence="8">Single-pass type I membrane protein</topology>
    </subcellularLocation>
    <subcellularLocation>
        <location evidence="1">Membrane</location>
        <topology evidence="1">Single-pass type I membrane protein</topology>
    </subcellularLocation>
</comment>
<dbReference type="InterPro" id="IPR055457">
    <property type="entry name" value="OST48_N"/>
</dbReference>
<evidence type="ECO:0000259" key="9">
    <source>
        <dbReference type="Pfam" id="PF03345"/>
    </source>
</evidence>
<evidence type="ECO:0000256" key="7">
    <source>
        <dbReference type="ARBA" id="ARBA00023136"/>
    </source>
</evidence>
<comment type="similarity">
    <text evidence="3 8">Belongs to the DDOST 48 kDa subunit family.</text>
</comment>
<dbReference type="AlphaFoldDB" id="A0A0D6EP05"/>
<evidence type="ECO:0000313" key="12">
    <source>
        <dbReference type="Proteomes" id="UP000243876"/>
    </source>
</evidence>
<dbReference type="InterPro" id="IPR055459">
    <property type="entry name" value="OST48_MD"/>
</dbReference>
<keyword evidence="7 8" id="KW-0472">Membrane</keyword>
<evidence type="ECO:0000259" key="10">
    <source>
        <dbReference type="Pfam" id="PF23358"/>
    </source>
</evidence>
<evidence type="ECO:0000256" key="3">
    <source>
        <dbReference type="ARBA" id="ARBA00008743"/>
    </source>
</evidence>
<dbReference type="OrthoDB" id="29105at2759"/>
<comment type="subunit">
    <text evidence="8">Component of the oligosaccharyltransferase (OST) complex.</text>
</comment>
<name>A0A0D6EP05_SPOSA</name>
<reference evidence="12" key="1">
    <citation type="submission" date="2015-02" db="EMBL/GenBank/DDBJ databases">
        <authorList>
            <person name="Gon?alves P."/>
        </authorList>
    </citation>
    <scope>NUCLEOTIDE SEQUENCE [LARGE SCALE GENOMIC DNA]</scope>
</reference>
<keyword evidence="8" id="KW-0732">Signal</keyword>
<protein>
    <recommendedName>
        <fullName evidence="8">Dolichyl-diphosphooligosaccharide--protein glycosyltransferase subunit WBP1</fullName>
        <shortName evidence="8">Oligosaccharyl transferase subunit WBP1</shortName>
    </recommendedName>
</protein>
<gene>
    <name evidence="11" type="primary">SPOSA6832_03546</name>
</gene>
<dbReference type="EMBL" id="CENE01000017">
    <property type="protein sequence ID" value="CEQ41782.1"/>
    <property type="molecule type" value="Genomic_DNA"/>
</dbReference>
<dbReference type="UniPathway" id="UPA00378"/>
<evidence type="ECO:0000256" key="6">
    <source>
        <dbReference type="ARBA" id="ARBA00022989"/>
    </source>
</evidence>
<evidence type="ECO:0000256" key="8">
    <source>
        <dbReference type="RuleBase" id="RU361142"/>
    </source>
</evidence>
<dbReference type="Pfam" id="PF03345">
    <property type="entry name" value="OST48_N"/>
    <property type="match status" value="1"/>
</dbReference>